<keyword evidence="3" id="KW-1185">Reference proteome</keyword>
<proteinExistence type="predicted"/>
<evidence type="ECO:0000256" key="1">
    <source>
        <dbReference type="SAM" id="Phobius"/>
    </source>
</evidence>
<name>A0A0M0G515_9BACI</name>
<evidence type="ECO:0000313" key="3">
    <source>
        <dbReference type="Proteomes" id="UP000037405"/>
    </source>
</evidence>
<keyword evidence="1" id="KW-0472">Membrane</keyword>
<dbReference type="EMBL" id="LGUE01000004">
    <property type="protein sequence ID" value="KON84511.1"/>
    <property type="molecule type" value="Genomic_DNA"/>
</dbReference>
<evidence type="ECO:0008006" key="4">
    <source>
        <dbReference type="Google" id="ProtNLM"/>
    </source>
</evidence>
<reference evidence="3" key="1">
    <citation type="submission" date="2015-07" db="EMBL/GenBank/DDBJ databases">
        <title>Fjat-14235 jcm11544.</title>
        <authorList>
            <person name="Liu B."/>
            <person name="Wang J."/>
            <person name="Zhu Y."/>
            <person name="Liu G."/>
            <person name="Chen Q."/>
            <person name="Chen Z."/>
            <person name="Lan J."/>
            <person name="Che J."/>
            <person name="Ge C."/>
            <person name="Shi H."/>
            <person name="Pan Z."/>
            <person name="Liu X."/>
        </authorList>
    </citation>
    <scope>NUCLEOTIDE SEQUENCE [LARGE SCALE GENOMIC DNA]</scope>
    <source>
        <strain evidence="3">JCM 11544</strain>
    </source>
</reference>
<feature type="transmembrane region" description="Helical" evidence="1">
    <location>
        <begin position="26"/>
        <end position="43"/>
    </location>
</feature>
<gene>
    <name evidence="2" type="ORF">AF331_10650</name>
</gene>
<sequence>MSKLTVDHYAVLRKPLESGRQSPKKLAEALFLSVPIVWLLYVLTYTVGSDSTNYPNVEKLQTIQFSMTVVISILSIVFAVPFIYKKIGWLQYALTVIVSQFIFTLCQFTLAFFFMGQQGNASGEILIKLTYYAIILGVLILLVTSIRFAILLRKGAYKKGSSKDVTRSKFETKSYVPIAVIASTGFFLLLQYTIRTIQFASLEEAILTYLPLLIAYVTIFVLPEQLVIVFCKIRFKEFNYDSRGYLYSLESTEKNIKNG</sequence>
<organism evidence="2 3">
    <name type="scientific">Rossellomorea marisflavi</name>
    <dbReference type="NCBI Taxonomy" id="189381"/>
    <lineage>
        <taxon>Bacteria</taxon>
        <taxon>Bacillati</taxon>
        <taxon>Bacillota</taxon>
        <taxon>Bacilli</taxon>
        <taxon>Bacillales</taxon>
        <taxon>Bacillaceae</taxon>
        <taxon>Rossellomorea</taxon>
    </lineage>
</organism>
<feature type="transmembrane region" description="Helical" evidence="1">
    <location>
        <begin position="63"/>
        <end position="84"/>
    </location>
</feature>
<evidence type="ECO:0000313" key="2">
    <source>
        <dbReference type="EMBL" id="KON84511.1"/>
    </source>
</evidence>
<feature type="transmembrane region" description="Helical" evidence="1">
    <location>
        <begin position="206"/>
        <end position="230"/>
    </location>
</feature>
<dbReference type="RefSeq" id="WP_053428109.1">
    <property type="nucleotide sequence ID" value="NZ_JAUKEH010000002.1"/>
</dbReference>
<dbReference type="OrthoDB" id="2435178at2"/>
<feature type="transmembrane region" description="Helical" evidence="1">
    <location>
        <begin position="174"/>
        <end position="194"/>
    </location>
</feature>
<feature type="transmembrane region" description="Helical" evidence="1">
    <location>
        <begin position="129"/>
        <end position="153"/>
    </location>
</feature>
<dbReference type="Proteomes" id="UP000037405">
    <property type="component" value="Unassembled WGS sequence"/>
</dbReference>
<feature type="transmembrane region" description="Helical" evidence="1">
    <location>
        <begin position="96"/>
        <end position="117"/>
    </location>
</feature>
<accession>A0A0M0G515</accession>
<dbReference type="AlphaFoldDB" id="A0A0M0G515"/>
<comment type="caution">
    <text evidence="2">The sequence shown here is derived from an EMBL/GenBank/DDBJ whole genome shotgun (WGS) entry which is preliminary data.</text>
</comment>
<dbReference type="PATRIC" id="fig|189381.12.peg.2138"/>
<protein>
    <recommendedName>
        <fullName evidence="4">ABC transporter ATPase</fullName>
    </recommendedName>
</protein>
<keyword evidence="1" id="KW-0812">Transmembrane</keyword>
<keyword evidence="1" id="KW-1133">Transmembrane helix</keyword>